<evidence type="ECO:0000313" key="4">
    <source>
        <dbReference type="Proteomes" id="UP001304300"/>
    </source>
</evidence>
<name>A0AAQ3LFX3_9BACT</name>
<proteinExistence type="predicted"/>
<dbReference type="RefSeq" id="WP_317833833.1">
    <property type="nucleotide sequence ID" value="NZ_CP136920.1"/>
</dbReference>
<dbReference type="InterPro" id="IPR029010">
    <property type="entry name" value="ThuA-like"/>
</dbReference>
<dbReference type="PANTHER" id="PTHR40469">
    <property type="entry name" value="SECRETED GLYCOSYL HYDROLASE"/>
    <property type="match status" value="1"/>
</dbReference>
<evidence type="ECO:0000259" key="2">
    <source>
        <dbReference type="Pfam" id="PF06283"/>
    </source>
</evidence>
<dbReference type="InterPro" id="IPR029062">
    <property type="entry name" value="Class_I_gatase-like"/>
</dbReference>
<keyword evidence="4" id="KW-1185">Reference proteome</keyword>
<feature type="domain" description="ThuA-like" evidence="2">
    <location>
        <begin position="55"/>
        <end position="290"/>
    </location>
</feature>
<keyword evidence="1" id="KW-0732">Signal</keyword>
<protein>
    <submittedName>
        <fullName evidence="3">ThuA domain-containing protein</fullName>
    </submittedName>
</protein>
<dbReference type="Proteomes" id="UP001304300">
    <property type="component" value="Chromosome"/>
</dbReference>
<dbReference type="AlphaFoldDB" id="A0AAQ3LFX3"/>
<feature type="signal peptide" evidence="1">
    <location>
        <begin position="1"/>
        <end position="23"/>
    </location>
</feature>
<sequence length="304" mass="34314">MHLKYTVLFLLLPCVILTNHAHAQCPPFEVTPEWLAQIEAIAPAKPLVAPKEPRKVLICSLMTGFKHWCTPHTAAMLKILGDKSGAYEVVFSNDLANFEADTIKQYDVIVLNNTCSKNPDRHLFYDVLQDMEKAIELENNLINHIANGHGLAAFHGGIVAFNKSKPFSEMMGGSFHYHPKQQTVTGLIVDESHPITSAFHGEPLVHFDEPYYFNNAYFDYNFRPLLKMQLDPDGPVDKRQKPSDASIKRYISWIKPHGNGRVFYCSPSHNAQSFEQPKLLQFILNGMQYAAGDLDCNDTPLTEN</sequence>
<dbReference type="Pfam" id="PF06283">
    <property type="entry name" value="ThuA"/>
    <property type="match status" value="1"/>
</dbReference>
<feature type="chain" id="PRO_5042944581" evidence="1">
    <location>
        <begin position="24"/>
        <end position="304"/>
    </location>
</feature>
<dbReference type="EMBL" id="CP136920">
    <property type="protein sequence ID" value="WOO41359.1"/>
    <property type="molecule type" value="Genomic_DNA"/>
</dbReference>
<accession>A0AAQ3LFX3</accession>
<reference evidence="3 4" key="1">
    <citation type="submission" date="2023-10" db="EMBL/GenBank/DDBJ databases">
        <title>Rubellicoccus peritrichatus gen. nov., sp. nov., isolated from an algae of coral reef tank.</title>
        <authorList>
            <person name="Luo J."/>
        </authorList>
    </citation>
    <scope>NUCLEOTIDE SEQUENCE [LARGE SCALE GENOMIC DNA]</scope>
    <source>
        <strain evidence="3 4">CR14</strain>
    </source>
</reference>
<organism evidence="3 4">
    <name type="scientific">Rubellicoccus peritrichatus</name>
    <dbReference type="NCBI Taxonomy" id="3080537"/>
    <lineage>
        <taxon>Bacteria</taxon>
        <taxon>Pseudomonadati</taxon>
        <taxon>Verrucomicrobiota</taxon>
        <taxon>Opitutia</taxon>
        <taxon>Puniceicoccales</taxon>
        <taxon>Cerasicoccaceae</taxon>
        <taxon>Rubellicoccus</taxon>
    </lineage>
</organism>
<evidence type="ECO:0000313" key="3">
    <source>
        <dbReference type="EMBL" id="WOO41359.1"/>
    </source>
</evidence>
<dbReference type="Gene3D" id="3.40.50.880">
    <property type="match status" value="1"/>
</dbReference>
<evidence type="ECO:0000256" key="1">
    <source>
        <dbReference type="SAM" id="SignalP"/>
    </source>
</evidence>
<gene>
    <name evidence="3" type="ORF">RZN69_22295</name>
</gene>
<dbReference type="PANTHER" id="PTHR40469:SF2">
    <property type="entry name" value="GALACTOSE-BINDING DOMAIN-LIKE SUPERFAMILY PROTEIN"/>
    <property type="match status" value="1"/>
</dbReference>
<dbReference type="SUPFAM" id="SSF52317">
    <property type="entry name" value="Class I glutamine amidotransferase-like"/>
    <property type="match status" value="1"/>
</dbReference>